<evidence type="ECO:0000313" key="1">
    <source>
        <dbReference type="EMBL" id="TMM47163.1"/>
    </source>
</evidence>
<comment type="caution">
    <text evidence="1">The sequence shown here is derived from an EMBL/GenBank/DDBJ whole genome shotgun (WGS) entry which is preliminary data.</text>
</comment>
<dbReference type="NCBIfam" id="NF047636">
    <property type="entry name" value="CC_3452_fam"/>
    <property type="match status" value="1"/>
</dbReference>
<dbReference type="InterPro" id="IPR058513">
    <property type="entry name" value="DUF8200"/>
</dbReference>
<evidence type="ECO:0000313" key="2">
    <source>
        <dbReference type="Proteomes" id="UP000309668"/>
    </source>
</evidence>
<dbReference type="OrthoDB" id="7594837at2"/>
<sequence>MNAFLPRSLNIGAIGAALAWTTLTIGTVIAPAPAAAQTGAAYYTAELAQPADSRITVAGGVAWRCEGTTCKAKKGNSRPVRMCRELKRELGDVADFTTKGETLEAKLLERCNA</sequence>
<dbReference type="Pfam" id="PF26624">
    <property type="entry name" value="DUF8200"/>
    <property type="match status" value="1"/>
</dbReference>
<protein>
    <submittedName>
        <fullName evidence="1">Uncharacterized protein</fullName>
    </submittedName>
</protein>
<reference evidence="1 2" key="1">
    <citation type="submission" date="2019-05" db="EMBL/GenBank/DDBJ databases">
        <title>Erythrobacter marisflavi sp. nov., isolated from isolated from water of an estuary environment.</title>
        <authorList>
            <person name="Yoon J.-H."/>
        </authorList>
    </citation>
    <scope>NUCLEOTIDE SEQUENCE [LARGE SCALE GENOMIC DNA]</scope>
    <source>
        <strain evidence="1 2">KEM-5</strain>
    </source>
</reference>
<dbReference type="RefSeq" id="WP_138618612.1">
    <property type="nucleotide sequence ID" value="NZ_VCAO01000005.1"/>
</dbReference>
<dbReference type="Proteomes" id="UP000309668">
    <property type="component" value="Unassembled WGS sequence"/>
</dbReference>
<dbReference type="AlphaFoldDB" id="A0A5S3P2N0"/>
<proteinExistence type="predicted"/>
<accession>A0A5S3P2N0</accession>
<dbReference type="InterPro" id="IPR058067">
    <property type="entry name" value="CC_3452-like"/>
</dbReference>
<name>A0A5S3P2N0_9SPHN</name>
<gene>
    <name evidence="1" type="ORF">FEV51_10285</name>
</gene>
<organism evidence="1 2">
    <name type="scientific">Qipengyuania marisflavi</name>
    <dbReference type="NCBI Taxonomy" id="2486356"/>
    <lineage>
        <taxon>Bacteria</taxon>
        <taxon>Pseudomonadati</taxon>
        <taxon>Pseudomonadota</taxon>
        <taxon>Alphaproteobacteria</taxon>
        <taxon>Sphingomonadales</taxon>
        <taxon>Erythrobacteraceae</taxon>
        <taxon>Qipengyuania</taxon>
    </lineage>
</organism>
<keyword evidence="2" id="KW-1185">Reference proteome</keyword>
<dbReference type="EMBL" id="VCAO01000005">
    <property type="protein sequence ID" value="TMM47163.1"/>
    <property type="molecule type" value="Genomic_DNA"/>
</dbReference>